<sequence length="105" mass="12017">MYLFVQFFALHPCFLGMLSIQFRRLDSSEPGMGRLSTPLSHFTGRLPPTKDSNLSKPSDLLLKKLGQRIPVLFLIDRVKSSHQPPFSKYLFLVLSGSLFFRTPPY</sequence>
<evidence type="ECO:0000313" key="2">
    <source>
        <dbReference type="Proteomes" id="UP001150217"/>
    </source>
</evidence>
<accession>A0ABQ8VU82</accession>
<comment type="caution">
    <text evidence="1">The sequence shown here is derived from an EMBL/GenBank/DDBJ whole genome shotgun (WGS) entry which is preliminary data.</text>
</comment>
<organism evidence="1 2">
    <name type="scientific">Lentinula lateritia</name>
    <dbReference type="NCBI Taxonomy" id="40482"/>
    <lineage>
        <taxon>Eukaryota</taxon>
        <taxon>Fungi</taxon>
        <taxon>Dikarya</taxon>
        <taxon>Basidiomycota</taxon>
        <taxon>Agaricomycotina</taxon>
        <taxon>Agaricomycetes</taxon>
        <taxon>Agaricomycetidae</taxon>
        <taxon>Agaricales</taxon>
        <taxon>Marasmiineae</taxon>
        <taxon>Omphalotaceae</taxon>
        <taxon>Lentinula</taxon>
    </lineage>
</organism>
<dbReference type="EMBL" id="JANVFT010000008">
    <property type="protein sequence ID" value="KAJ4499939.1"/>
    <property type="molecule type" value="Genomic_DNA"/>
</dbReference>
<protein>
    <submittedName>
        <fullName evidence="1">Uncharacterized protein</fullName>
    </submittedName>
</protein>
<evidence type="ECO:0000313" key="1">
    <source>
        <dbReference type="EMBL" id="KAJ4499939.1"/>
    </source>
</evidence>
<dbReference type="Proteomes" id="UP001150217">
    <property type="component" value="Unassembled WGS sequence"/>
</dbReference>
<proteinExistence type="predicted"/>
<reference evidence="1" key="1">
    <citation type="submission" date="2022-08" db="EMBL/GenBank/DDBJ databases">
        <title>A Global Phylogenomic Analysis of the Shiitake Genus Lentinula.</title>
        <authorList>
            <consortium name="DOE Joint Genome Institute"/>
            <person name="Sierra-Patev S."/>
            <person name="Min B."/>
            <person name="Naranjo-Ortiz M."/>
            <person name="Looney B."/>
            <person name="Konkel Z."/>
            <person name="Slot J.C."/>
            <person name="Sakamoto Y."/>
            <person name="Steenwyk J.L."/>
            <person name="Rokas A."/>
            <person name="Carro J."/>
            <person name="Camarero S."/>
            <person name="Ferreira P."/>
            <person name="Molpeceres G."/>
            <person name="Ruiz-Duenas F.J."/>
            <person name="Serrano A."/>
            <person name="Henrissat B."/>
            <person name="Drula E."/>
            <person name="Hughes K.W."/>
            <person name="Mata J.L."/>
            <person name="Ishikawa N.K."/>
            <person name="Vargas-Isla R."/>
            <person name="Ushijima S."/>
            <person name="Smith C.A."/>
            <person name="Ahrendt S."/>
            <person name="Andreopoulos W."/>
            <person name="He G."/>
            <person name="Labutti K."/>
            <person name="Lipzen A."/>
            <person name="Ng V."/>
            <person name="Riley R."/>
            <person name="Sandor L."/>
            <person name="Barry K."/>
            <person name="Martinez A.T."/>
            <person name="Xiao Y."/>
            <person name="Gibbons J.G."/>
            <person name="Terashima K."/>
            <person name="Grigoriev I.V."/>
            <person name="Hibbett D.S."/>
        </authorList>
    </citation>
    <scope>NUCLEOTIDE SEQUENCE</scope>
    <source>
        <strain evidence="1">RHP3577 ss4</strain>
    </source>
</reference>
<name>A0ABQ8VU82_9AGAR</name>
<keyword evidence="2" id="KW-1185">Reference proteome</keyword>
<gene>
    <name evidence="1" type="ORF">C8R41DRAFT_567957</name>
</gene>